<dbReference type="PANTHER" id="PTHR36917:SF1">
    <property type="entry name" value="INNER MEMBRANE-SPANNING PROTEIN YCIB"/>
    <property type="match status" value="1"/>
</dbReference>
<evidence type="ECO:0000256" key="3">
    <source>
        <dbReference type="ARBA" id="ARBA00022989"/>
    </source>
</evidence>
<keyword evidence="1 5" id="KW-1003">Cell membrane</keyword>
<evidence type="ECO:0000256" key="5">
    <source>
        <dbReference type="HAMAP-Rule" id="MF_00189"/>
    </source>
</evidence>
<protein>
    <recommendedName>
        <fullName evidence="5">Inner membrane-spanning protein YciB</fullName>
    </recommendedName>
</protein>
<organism evidence="6 7">
    <name type="scientific">Paracoccus jeotgali</name>
    <dbReference type="NCBI Taxonomy" id="2065379"/>
    <lineage>
        <taxon>Bacteria</taxon>
        <taxon>Pseudomonadati</taxon>
        <taxon>Pseudomonadota</taxon>
        <taxon>Alphaproteobacteria</taxon>
        <taxon>Rhodobacterales</taxon>
        <taxon>Paracoccaceae</taxon>
        <taxon>Paracoccus</taxon>
    </lineage>
</organism>
<name>A0A2K9MC89_9RHOB</name>
<keyword evidence="2 5" id="KW-0812">Transmembrane</keyword>
<feature type="transmembrane region" description="Helical" evidence="5">
    <location>
        <begin position="168"/>
        <end position="187"/>
    </location>
</feature>
<feature type="transmembrane region" description="Helical" evidence="5">
    <location>
        <begin position="43"/>
        <end position="65"/>
    </location>
</feature>
<feature type="transmembrane region" description="Helical" evidence="5">
    <location>
        <begin position="104"/>
        <end position="123"/>
    </location>
</feature>
<evidence type="ECO:0000256" key="4">
    <source>
        <dbReference type="ARBA" id="ARBA00023136"/>
    </source>
</evidence>
<evidence type="ECO:0000313" key="6">
    <source>
        <dbReference type="EMBL" id="AUM73223.1"/>
    </source>
</evidence>
<accession>A0A2K9MC89</accession>
<dbReference type="RefSeq" id="WP_101498607.1">
    <property type="nucleotide sequence ID" value="NZ_CP025583.1"/>
</dbReference>
<dbReference type="Proteomes" id="UP000234882">
    <property type="component" value="Chromosome"/>
</dbReference>
<evidence type="ECO:0000256" key="1">
    <source>
        <dbReference type="ARBA" id="ARBA00022475"/>
    </source>
</evidence>
<proteinExistence type="inferred from homology"/>
<comment type="similarity">
    <text evidence="5">Belongs to the YciB family.</text>
</comment>
<keyword evidence="3 5" id="KW-1133">Transmembrane helix</keyword>
<comment type="function">
    <text evidence="5">Plays a role in cell envelope biogenesis, maintenance of cell envelope integrity and membrane homeostasis.</text>
</comment>
<dbReference type="EMBL" id="CP025583">
    <property type="protein sequence ID" value="AUM73223.1"/>
    <property type="molecule type" value="Genomic_DNA"/>
</dbReference>
<dbReference type="PANTHER" id="PTHR36917">
    <property type="entry name" value="INTRACELLULAR SEPTATION PROTEIN A-RELATED"/>
    <property type="match status" value="1"/>
</dbReference>
<dbReference type="KEGG" id="paru:CYR75_01980"/>
<evidence type="ECO:0000313" key="7">
    <source>
        <dbReference type="Proteomes" id="UP000234882"/>
    </source>
</evidence>
<sequence length="201" mass="22904">MPQTPKPLSPGLKIALEYGPLIVFFLAFMVMRDRMVTLGGREYGGFIVATMVFVPVLALSNLLMWRLTGKLSVMQLLTLVLVVTFGGLTVWLNDERFFKMKPTFIYAIFAGILGLGLALRRNWLELVMGEVLPMRHEGWMKLTQRLALLFLGLAVANEVVWRTMTDTAWVNFKTFGLPIIMFVFFMANARLFSHYGTDRQD</sequence>
<feature type="transmembrane region" description="Helical" evidence="5">
    <location>
        <begin position="143"/>
        <end position="161"/>
    </location>
</feature>
<feature type="transmembrane region" description="Helical" evidence="5">
    <location>
        <begin position="71"/>
        <end position="92"/>
    </location>
</feature>
<feature type="transmembrane region" description="Helical" evidence="5">
    <location>
        <begin position="12"/>
        <end position="31"/>
    </location>
</feature>
<dbReference type="GO" id="GO:0005886">
    <property type="term" value="C:plasma membrane"/>
    <property type="evidence" value="ECO:0007669"/>
    <property type="project" value="UniProtKB-SubCell"/>
</dbReference>
<keyword evidence="7" id="KW-1185">Reference proteome</keyword>
<keyword evidence="5" id="KW-0997">Cell inner membrane</keyword>
<comment type="subcellular location">
    <subcellularLocation>
        <location evidence="5">Cell inner membrane</location>
        <topology evidence="5">Multi-pass membrane protein</topology>
    </subcellularLocation>
</comment>
<keyword evidence="4 5" id="KW-0472">Membrane</keyword>
<gene>
    <name evidence="5" type="primary">yciB</name>
    <name evidence="6" type="ORF">CYR75_01980</name>
</gene>
<dbReference type="InterPro" id="IPR006008">
    <property type="entry name" value="YciB"/>
</dbReference>
<evidence type="ECO:0000256" key="2">
    <source>
        <dbReference type="ARBA" id="ARBA00022692"/>
    </source>
</evidence>
<dbReference type="HAMAP" id="MF_00189">
    <property type="entry name" value="YciB"/>
    <property type="match status" value="1"/>
</dbReference>
<dbReference type="AlphaFoldDB" id="A0A2K9MC89"/>
<reference evidence="7" key="1">
    <citation type="submission" date="2017-12" db="EMBL/GenBank/DDBJ databases">
        <title>Genomic analysis of Paracoccus sp. CBA4604.</title>
        <authorList>
            <person name="Roh S.W."/>
            <person name="Kim J.Y."/>
            <person name="Kim J.S."/>
        </authorList>
    </citation>
    <scope>NUCLEOTIDE SEQUENCE [LARGE SCALE GENOMIC DNA]</scope>
    <source>
        <strain evidence="7">CBA4604</strain>
    </source>
</reference>
<dbReference type="OrthoDB" id="9788219at2"/>
<dbReference type="Pfam" id="PF04279">
    <property type="entry name" value="IspA"/>
    <property type="match status" value="1"/>
</dbReference>